<evidence type="ECO:0000313" key="4">
    <source>
        <dbReference type="EMBL" id="KKN71678.1"/>
    </source>
</evidence>
<dbReference type="InterPro" id="IPR033413">
    <property type="entry name" value="DUF5117"/>
</dbReference>
<dbReference type="CDD" id="cd04276">
    <property type="entry name" value="ZnMc_MMP_like_2"/>
    <property type="match status" value="1"/>
</dbReference>
<dbReference type="AlphaFoldDB" id="A0A0F9W0R7"/>
<feature type="domain" description="DUF5118" evidence="3">
    <location>
        <begin position="28"/>
        <end position="72"/>
    </location>
</feature>
<name>A0A0F9W0R7_9ZZZZ</name>
<proteinExistence type="predicted"/>
<dbReference type="EMBL" id="LAZR01000378">
    <property type="protein sequence ID" value="KKN71678.1"/>
    <property type="molecule type" value="Genomic_DNA"/>
</dbReference>
<protein>
    <recommendedName>
        <fullName evidence="5">EcxA zinc-binding domain-containing protein</fullName>
    </recommendedName>
</protein>
<feature type="domain" description="EcxA zinc-binding" evidence="1">
    <location>
        <begin position="402"/>
        <end position="712"/>
    </location>
</feature>
<sequence>MKRFSSLVCFLVLLIGAGSFVFAQPQSISKKTSGMKKYPGYFTFYWDAKTGKIWLEIDKLDSEFLYVSSLPAGLGSNDVGLDRNQLGGTRIVKFHRIGPKILLIQPNYSFRAITDNPDERKAVEDAFAKSVVCGFQIEAEEKDRVLVDGSSFFLRDAHNAIGRLKRTNQGNYKLDLTRSAFYLPNTKNFPYNTEIESILTFTATDPGNFVRSVASDPTSITLRQHHSFIQLPDSNYKPRIYDPRSNFNGMTYMDFATPVEEPVIKRFISRHRLHKKDPKAKISDPVKPIVYYIDRGAPEPLRSALIEGASWWNEAFEAIGYRNAFQAKLLPKGADPMDIRYNLINWVHRSTRGWSYGSSVSDPRTGEIIKGHVALGSLRVRQDFLIAAGLIADYEEGKKVSPEMLEMALARVRQLSCHEVGHTLGLGHNYASSANNRASVMDYPHPLVKIKEDGSLDLSDAYDIGIGEWDKVSIAYGYQDFPGGVDEEKELKAALNRAFSRGLYFLAGQDAGPKSAHPLANVWDNGKHPVDELERIMKIRSIALKNFSEKKIRVNAPLATLEEVLVPVYMFHRYQVEAASSVLGGLYYNHTLRGDVQKNPEIVPASEQRRALDVLLKTMRPENLAIDEKILNLIPPRPPGYYQTSELFPGHTGQTFDPFGAAENAASLTIGLMLRPERAARMVEYHSRNKGFPGLVELLDKLISSTWKADQKPGYHAQIQRVVNNVLLFNLMRLAVDESASIHVRAIACLKLEELKNWLSKKMNSAKDESQKAHYFYAVSQIRLFQDDPNKVKLTAPLSPPHGAPIGTYNR</sequence>
<comment type="caution">
    <text evidence="4">The sequence shown here is derived from an EMBL/GenBank/DDBJ whole genome shotgun (WGS) entry which is preliminary data.</text>
</comment>
<dbReference type="SUPFAM" id="SSF55486">
    <property type="entry name" value="Metalloproteases ('zincins'), catalytic domain"/>
    <property type="match status" value="1"/>
</dbReference>
<reference evidence="4" key="1">
    <citation type="journal article" date="2015" name="Nature">
        <title>Complex archaea that bridge the gap between prokaryotes and eukaryotes.</title>
        <authorList>
            <person name="Spang A."/>
            <person name="Saw J.H."/>
            <person name="Jorgensen S.L."/>
            <person name="Zaremba-Niedzwiedzka K."/>
            <person name="Martijn J."/>
            <person name="Lind A.E."/>
            <person name="van Eijk R."/>
            <person name="Schleper C."/>
            <person name="Guy L."/>
            <person name="Ettema T.J."/>
        </authorList>
    </citation>
    <scope>NUCLEOTIDE SEQUENCE</scope>
</reference>
<dbReference type="PANTHER" id="PTHR38478">
    <property type="entry name" value="PEPTIDASE M1A AND M12B"/>
    <property type="match status" value="1"/>
</dbReference>
<dbReference type="InterPro" id="IPR033428">
    <property type="entry name" value="DUF5118"/>
</dbReference>
<feature type="domain" description="DUF5117" evidence="2">
    <location>
        <begin position="85"/>
        <end position="276"/>
    </location>
</feature>
<dbReference type="Pfam" id="PF17162">
    <property type="entry name" value="DUF5118"/>
    <property type="match status" value="1"/>
</dbReference>
<accession>A0A0F9W0R7</accession>
<organism evidence="4">
    <name type="scientific">marine sediment metagenome</name>
    <dbReference type="NCBI Taxonomy" id="412755"/>
    <lineage>
        <taxon>unclassified sequences</taxon>
        <taxon>metagenomes</taxon>
        <taxon>ecological metagenomes</taxon>
    </lineage>
</organism>
<evidence type="ECO:0000259" key="2">
    <source>
        <dbReference type="Pfam" id="PF17148"/>
    </source>
</evidence>
<gene>
    <name evidence="4" type="ORF">LCGC14_0418380</name>
</gene>
<evidence type="ECO:0000259" key="1">
    <source>
        <dbReference type="Pfam" id="PF16313"/>
    </source>
</evidence>
<dbReference type="InterPro" id="IPR032534">
    <property type="entry name" value="EcxA_zinc-bd"/>
</dbReference>
<dbReference type="PANTHER" id="PTHR38478:SF1">
    <property type="entry name" value="ZINC DEPENDENT METALLOPROTEASE DOMAIN LIPOPROTEIN"/>
    <property type="match status" value="1"/>
</dbReference>
<evidence type="ECO:0008006" key="5">
    <source>
        <dbReference type="Google" id="ProtNLM"/>
    </source>
</evidence>
<dbReference type="InterPro" id="IPR034032">
    <property type="entry name" value="Zn_MMP-like_bac"/>
</dbReference>
<evidence type="ECO:0000259" key="3">
    <source>
        <dbReference type="Pfam" id="PF17162"/>
    </source>
</evidence>
<dbReference type="Pfam" id="PF17148">
    <property type="entry name" value="DUF5117"/>
    <property type="match status" value="1"/>
</dbReference>
<dbReference type="Pfam" id="PF16313">
    <property type="entry name" value="DUF4953"/>
    <property type="match status" value="1"/>
</dbReference>